<accession>A0A655ZXA6</accession>
<proteinExistence type="predicted"/>
<dbReference type="EMBL" id="CWQJ01000038">
    <property type="protein sequence ID" value="CSC83747.1"/>
    <property type="molecule type" value="Genomic_DNA"/>
</dbReference>
<gene>
    <name evidence="1" type="ORF">ERS013201_03698</name>
</gene>
<name>A0A655ZXA6_VIBCL</name>
<reference evidence="1 2" key="1">
    <citation type="submission" date="2015-07" db="EMBL/GenBank/DDBJ databases">
        <authorList>
            <consortium name="Pathogen Informatics"/>
        </authorList>
    </citation>
    <scope>NUCLEOTIDE SEQUENCE [LARGE SCALE GENOMIC DNA]</scope>
    <source>
        <strain evidence="1 2">A325</strain>
    </source>
</reference>
<sequence length="94" mass="9957">MIGNQLLAIQISFGQIVQRCQVAARVLGFGGADNAPISKTQFAVRAAANPEVIPKAPIVEVVLALIARFAIAGNLILHIPCITELLMAELENIP</sequence>
<dbReference type="AlphaFoldDB" id="A0A655ZXA6"/>
<evidence type="ECO:0000313" key="1">
    <source>
        <dbReference type="EMBL" id="CSC83747.1"/>
    </source>
</evidence>
<protein>
    <submittedName>
        <fullName evidence="1">Uncharacterized protein</fullName>
    </submittedName>
</protein>
<dbReference type="Proteomes" id="UP000046067">
    <property type="component" value="Unassembled WGS sequence"/>
</dbReference>
<evidence type="ECO:0000313" key="2">
    <source>
        <dbReference type="Proteomes" id="UP000046067"/>
    </source>
</evidence>
<organism evidence="1 2">
    <name type="scientific">Vibrio cholerae</name>
    <dbReference type="NCBI Taxonomy" id="666"/>
    <lineage>
        <taxon>Bacteria</taxon>
        <taxon>Pseudomonadati</taxon>
        <taxon>Pseudomonadota</taxon>
        <taxon>Gammaproteobacteria</taxon>
        <taxon>Vibrionales</taxon>
        <taxon>Vibrionaceae</taxon>
        <taxon>Vibrio</taxon>
    </lineage>
</organism>